<proteinExistence type="predicted"/>
<dbReference type="WBParaSite" id="L893_g4364.t1">
    <property type="protein sequence ID" value="L893_g4364.t1"/>
    <property type="gene ID" value="L893_g4364"/>
</dbReference>
<dbReference type="AlphaFoldDB" id="A0A1I8AC14"/>
<accession>A0A1I8AC14</accession>
<sequence>MINFFVSIRSISEMEPLHSNSEFRGSYQKGHGTNQLLFAEVRQRRSEVYFNHSPRDSSLPLLSSGSFAILRFFVPALANWEGVL</sequence>
<protein>
    <submittedName>
        <fullName evidence="2">Uncharacterized protein</fullName>
    </submittedName>
</protein>
<evidence type="ECO:0000313" key="2">
    <source>
        <dbReference type="WBParaSite" id="L893_g4364.t1"/>
    </source>
</evidence>
<organism evidence="1 2">
    <name type="scientific">Steinernema glaseri</name>
    <dbReference type="NCBI Taxonomy" id="37863"/>
    <lineage>
        <taxon>Eukaryota</taxon>
        <taxon>Metazoa</taxon>
        <taxon>Ecdysozoa</taxon>
        <taxon>Nematoda</taxon>
        <taxon>Chromadorea</taxon>
        <taxon>Rhabditida</taxon>
        <taxon>Tylenchina</taxon>
        <taxon>Panagrolaimomorpha</taxon>
        <taxon>Strongyloidoidea</taxon>
        <taxon>Steinernematidae</taxon>
        <taxon>Steinernema</taxon>
    </lineage>
</organism>
<evidence type="ECO:0000313" key="1">
    <source>
        <dbReference type="Proteomes" id="UP000095287"/>
    </source>
</evidence>
<name>A0A1I8AC14_9BILA</name>
<keyword evidence="1" id="KW-1185">Reference proteome</keyword>
<dbReference type="Proteomes" id="UP000095287">
    <property type="component" value="Unplaced"/>
</dbReference>
<reference evidence="2" key="1">
    <citation type="submission" date="2016-11" db="UniProtKB">
        <authorList>
            <consortium name="WormBaseParasite"/>
        </authorList>
    </citation>
    <scope>IDENTIFICATION</scope>
</reference>